<dbReference type="WBParaSite" id="GPUH_0000937601-mRNA-1">
    <property type="protein sequence ID" value="GPUH_0000937601-mRNA-1"/>
    <property type="gene ID" value="GPUH_0000937601"/>
</dbReference>
<comment type="cofactor">
    <cofactor evidence="6">
        <name>[4Fe-4S] cluster</name>
        <dbReference type="ChEBI" id="CHEBI:49883"/>
    </cofactor>
    <text evidence="6">Binds 1 [4Fe-4S] cluster.</text>
</comment>
<dbReference type="Gene3D" id="3.30.70.20">
    <property type="match status" value="1"/>
</dbReference>
<dbReference type="GO" id="GO:0051539">
    <property type="term" value="F:4 iron, 4 sulfur cluster binding"/>
    <property type="evidence" value="ECO:0007669"/>
    <property type="project" value="UniProtKB-UniRule"/>
</dbReference>
<dbReference type="PANTHER" id="PTHR10617:SF107">
    <property type="entry name" value="ELECTRON TRANSFER FLAVOPROTEIN-UBIQUINONE OXIDOREDUCTASE, MITOCHONDRIAL"/>
    <property type="match status" value="1"/>
</dbReference>
<keyword evidence="6" id="KW-0560">Oxidoreductase</keyword>
<keyword evidence="1 6" id="KW-0813">Transport</keyword>
<gene>
    <name evidence="8" type="ORF">GPUH_LOCUS9367</name>
</gene>
<protein>
    <recommendedName>
        <fullName evidence="6">Electron transfer flavoprotein-ubiquinone oxidoreductase</fullName>
        <shortName evidence="6">ETF-QO</shortName>
        <ecNumber evidence="6">1.5.5.1</ecNumber>
    </recommendedName>
</protein>
<evidence type="ECO:0000256" key="2">
    <source>
        <dbReference type="ARBA" id="ARBA00022723"/>
    </source>
</evidence>
<keyword evidence="6" id="KW-0830">Ubiquinone</keyword>
<dbReference type="EC" id="1.5.5.1" evidence="6"/>
<evidence type="ECO:0000256" key="5">
    <source>
        <dbReference type="ARBA" id="ARBA00023014"/>
    </source>
</evidence>
<keyword evidence="2 6" id="KW-0479">Metal-binding</keyword>
<feature type="domain" description="ETF-QO/FixX C-terminal" evidence="7">
    <location>
        <begin position="45"/>
        <end position="97"/>
    </location>
</feature>
<organism evidence="10">
    <name type="scientific">Gongylonema pulchrum</name>
    <dbReference type="NCBI Taxonomy" id="637853"/>
    <lineage>
        <taxon>Eukaryota</taxon>
        <taxon>Metazoa</taxon>
        <taxon>Ecdysozoa</taxon>
        <taxon>Nematoda</taxon>
        <taxon>Chromadorea</taxon>
        <taxon>Rhabditida</taxon>
        <taxon>Spirurina</taxon>
        <taxon>Spiruromorpha</taxon>
        <taxon>Spiruroidea</taxon>
        <taxon>Gongylonematidae</taxon>
        <taxon>Gongylonema</taxon>
    </lineage>
</organism>
<reference evidence="8 9" key="2">
    <citation type="submission" date="2018-11" db="EMBL/GenBank/DDBJ databases">
        <authorList>
            <consortium name="Pathogen Informatics"/>
        </authorList>
    </citation>
    <scope>NUCLEOTIDE SEQUENCE [LARGE SCALE GENOMIC DNA]</scope>
</reference>
<reference evidence="10" key="1">
    <citation type="submission" date="2016-06" db="UniProtKB">
        <authorList>
            <consortium name="WormBaseParasite"/>
        </authorList>
    </citation>
    <scope>IDENTIFICATION</scope>
</reference>
<dbReference type="OrthoDB" id="437331at2759"/>
<keyword evidence="3 6" id="KW-0249">Electron transport</keyword>
<accession>A0A183DKX4</accession>
<comment type="cofactor">
    <cofactor evidence="6">
        <name>FAD</name>
        <dbReference type="ChEBI" id="CHEBI:57692"/>
    </cofactor>
</comment>
<sequence>MPYTAFFYMLLGGREPWTFRNTVDDWLQTDSAWRSEPIEYPKSDGKVTFDILSSVALTGTNHEEDQPSHLLLRNDADAEQTSWRRFAGITERYCPAGGEFF</sequence>
<evidence type="ECO:0000256" key="6">
    <source>
        <dbReference type="RuleBase" id="RU366068"/>
    </source>
</evidence>
<comment type="catalytic activity">
    <reaction evidence="6">
        <text>a ubiquinone + reduced [electron-transfer flavoprotein] = a ubiquinol + oxidized [electron-transfer flavoprotein] + H(+)</text>
        <dbReference type="Rhea" id="RHEA:24052"/>
        <dbReference type="Rhea" id="RHEA-COMP:9565"/>
        <dbReference type="Rhea" id="RHEA-COMP:9566"/>
        <dbReference type="Rhea" id="RHEA-COMP:10685"/>
        <dbReference type="Rhea" id="RHEA-COMP:10686"/>
        <dbReference type="ChEBI" id="CHEBI:15378"/>
        <dbReference type="ChEBI" id="CHEBI:16389"/>
        <dbReference type="ChEBI" id="CHEBI:17976"/>
        <dbReference type="ChEBI" id="CHEBI:57692"/>
        <dbReference type="ChEBI" id="CHEBI:58307"/>
        <dbReference type="EC" id="1.5.5.1"/>
    </reaction>
</comment>
<evidence type="ECO:0000313" key="8">
    <source>
        <dbReference type="EMBL" id="VDK71423.1"/>
    </source>
</evidence>
<evidence type="ECO:0000256" key="4">
    <source>
        <dbReference type="ARBA" id="ARBA00023004"/>
    </source>
</evidence>
<evidence type="ECO:0000256" key="3">
    <source>
        <dbReference type="ARBA" id="ARBA00022982"/>
    </source>
</evidence>
<comment type="function">
    <text evidence="6">Accepts electrons from ETF and reduces ubiquinone.</text>
</comment>
<evidence type="ECO:0000313" key="9">
    <source>
        <dbReference type="Proteomes" id="UP000271098"/>
    </source>
</evidence>
<keyword evidence="5 6" id="KW-0411">Iron-sulfur</keyword>
<evidence type="ECO:0000313" key="10">
    <source>
        <dbReference type="WBParaSite" id="GPUH_0000937601-mRNA-1"/>
    </source>
</evidence>
<dbReference type="InterPro" id="IPR007859">
    <property type="entry name" value="ETF-QO/FixX_C"/>
</dbReference>
<keyword evidence="6" id="KW-0285">Flavoprotein</keyword>
<dbReference type="Pfam" id="PF05187">
    <property type="entry name" value="Fer4_ETF_QO"/>
    <property type="match status" value="1"/>
</dbReference>
<keyword evidence="9" id="KW-1185">Reference proteome</keyword>
<dbReference type="AlphaFoldDB" id="A0A183DKX4"/>
<name>A0A183DKX4_9BILA</name>
<dbReference type="GO" id="GO:0005743">
    <property type="term" value="C:mitochondrial inner membrane"/>
    <property type="evidence" value="ECO:0007669"/>
    <property type="project" value="TreeGrafter"/>
</dbReference>
<proteinExistence type="predicted"/>
<keyword evidence="4 6" id="KW-0408">Iron</keyword>
<dbReference type="Gene3D" id="3.30.9.90">
    <property type="match status" value="1"/>
</dbReference>
<dbReference type="GO" id="GO:0004174">
    <property type="term" value="F:electron-transferring-flavoprotein dehydrogenase activity"/>
    <property type="evidence" value="ECO:0007669"/>
    <property type="project" value="UniProtKB-UniRule"/>
</dbReference>
<dbReference type="PANTHER" id="PTHR10617">
    <property type="entry name" value="ELECTRON TRANSFER FLAVOPROTEIN-UBIQUINONE OXIDOREDUCTASE"/>
    <property type="match status" value="1"/>
</dbReference>
<keyword evidence="6" id="KW-0274">FAD</keyword>
<dbReference type="Proteomes" id="UP000271098">
    <property type="component" value="Unassembled WGS sequence"/>
</dbReference>
<evidence type="ECO:0000256" key="1">
    <source>
        <dbReference type="ARBA" id="ARBA00022448"/>
    </source>
</evidence>
<dbReference type="EMBL" id="UYRT01030375">
    <property type="protein sequence ID" value="VDK71423.1"/>
    <property type="molecule type" value="Genomic_DNA"/>
</dbReference>
<dbReference type="InterPro" id="IPR040156">
    <property type="entry name" value="ETF-QO"/>
</dbReference>
<evidence type="ECO:0000259" key="7">
    <source>
        <dbReference type="Pfam" id="PF05187"/>
    </source>
</evidence>
<dbReference type="GO" id="GO:0046872">
    <property type="term" value="F:metal ion binding"/>
    <property type="evidence" value="ECO:0007669"/>
    <property type="project" value="UniProtKB-KW"/>
</dbReference>